<dbReference type="InterPro" id="IPR018247">
    <property type="entry name" value="EF_Hand_1_Ca_BS"/>
</dbReference>
<organism evidence="6 7">
    <name type="scientific">Spirodela intermedia</name>
    <name type="common">Intermediate duckweed</name>
    <dbReference type="NCBI Taxonomy" id="51605"/>
    <lineage>
        <taxon>Eukaryota</taxon>
        <taxon>Viridiplantae</taxon>
        <taxon>Streptophyta</taxon>
        <taxon>Embryophyta</taxon>
        <taxon>Tracheophyta</taxon>
        <taxon>Spermatophyta</taxon>
        <taxon>Magnoliopsida</taxon>
        <taxon>Liliopsida</taxon>
        <taxon>Araceae</taxon>
        <taxon>Lemnoideae</taxon>
        <taxon>Spirodela</taxon>
    </lineage>
</organism>
<dbReference type="CDD" id="cd00051">
    <property type="entry name" value="EFh"/>
    <property type="match status" value="2"/>
</dbReference>
<feature type="domain" description="EF-hand" evidence="5">
    <location>
        <begin position="25"/>
        <end position="60"/>
    </location>
</feature>
<feature type="region of interest" description="Disordered" evidence="4">
    <location>
        <begin position="1"/>
        <end position="25"/>
    </location>
</feature>
<dbReference type="PROSITE" id="PS50222">
    <property type="entry name" value="EF_HAND_2"/>
    <property type="match status" value="3"/>
</dbReference>
<feature type="domain" description="EF-hand" evidence="5">
    <location>
        <begin position="134"/>
        <end position="165"/>
    </location>
</feature>
<evidence type="ECO:0000256" key="1">
    <source>
        <dbReference type="ARBA" id="ARBA00022723"/>
    </source>
</evidence>
<evidence type="ECO:0000259" key="5">
    <source>
        <dbReference type="PROSITE" id="PS50222"/>
    </source>
</evidence>
<evidence type="ECO:0000256" key="3">
    <source>
        <dbReference type="ARBA" id="ARBA00022837"/>
    </source>
</evidence>
<dbReference type="InterPro" id="IPR039647">
    <property type="entry name" value="EF_hand_pair_protein_CML-like"/>
</dbReference>
<protein>
    <recommendedName>
        <fullName evidence="5">EF-hand domain-containing protein</fullName>
    </recommendedName>
</protein>
<dbReference type="Pfam" id="PF13833">
    <property type="entry name" value="EF-hand_8"/>
    <property type="match status" value="1"/>
</dbReference>
<dbReference type="InterPro" id="IPR002048">
    <property type="entry name" value="EF_hand_dom"/>
</dbReference>
<keyword evidence="2" id="KW-0677">Repeat</keyword>
<dbReference type="Gene3D" id="1.10.238.10">
    <property type="entry name" value="EF-hand"/>
    <property type="match status" value="1"/>
</dbReference>
<evidence type="ECO:0000313" key="7">
    <source>
        <dbReference type="Proteomes" id="UP000663760"/>
    </source>
</evidence>
<keyword evidence="1" id="KW-0479">Metal-binding</keyword>
<dbReference type="EMBL" id="LR746264">
    <property type="protein sequence ID" value="CAA7389405.1"/>
    <property type="molecule type" value="Genomic_DNA"/>
</dbReference>
<dbReference type="PANTHER" id="PTHR10891">
    <property type="entry name" value="EF-HAND CALCIUM-BINDING DOMAIN CONTAINING PROTEIN"/>
    <property type="match status" value="1"/>
</dbReference>
<dbReference type="SUPFAM" id="SSF47473">
    <property type="entry name" value="EF-hand"/>
    <property type="match status" value="1"/>
</dbReference>
<dbReference type="AlphaFoldDB" id="A0A7I8K1M7"/>
<sequence length="165" mass="17849">MARAARASSGRRDDSATGELCSTSSSAGGLERVFHRFDEDGDGKVSPAELCSRMNSVGLELSLEDATEVVDSADFDGDGLLGMDEFVRLMSEAQEEEDKEREMREAFGVYEMSGRGYITAASLRTALGRLGNSSGIEDCKAMIRRFDLDGDGVISFDEFKAMLAC</sequence>
<dbReference type="PROSITE" id="PS00018">
    <property type="entry name" value="EF_HAND_1"/>
    <property type="match status" value="3"/>
</dbReference>
<feature type="domain" description="EF-hand" evidence="5">
    <location>
        <begin position="61"/>
        <end position="96"/>
    </location>
</feature>
<dbReference type="SMART" id="SM00054">
    <property type="entry name" value="EFh"/>
    <property type="match status" value="4"/>
</dbReference>
<reference evidence="6" key="1">
    <citation type="submission" date="2020-02" db="EMBL/GenBank/DDBJ databases">
        <authorList>
            <person name="Scholz U."/>
            <person name="Mascher M."/>
            <person name="Fiebig A."/>
        </authorList>
    </citation>
    <scope>NUCLEOTIDE SEQUENCE</scope>
</reference>
<dbReference type="FunFam" id="1.10.238.10:FF:000003">
    <property type="entry name" value="Calmodulin A"/>
    <property type="match status" value="2"/>
</dbReference>
<evidence type="ECO:0000256" key="2">
    <source>
        <dbReference type="ARBA" id="ARBA00022737"/>
    </source>
</evidence>
<keyword evidence="7" id="KW-1185">Reference proteome</keyword>
<dbReference type="GO" id="GO:0005509">
    <property type="term" value="F:calcium ion binding"/>
    <property type="evidence" value="ECO:0007669"/>
    <property type="project" value="InterPro"/>
</dbReference>
<dbReference type="OrthoDB" id="26525at2759"/>
<accession>A0A7I8K1M7</accession>
<dbReference type="InterPro" id="IPR011992">
    <property type="entry name" value="EF-hand-dom_pair"/>
</dbReference>
<name>A0A7I8K1M7_SPIIN</name>
<proteinExistence type="predicted"/>
<dbReference type="Proteomes" id="UP000663760">
    <property type="component" value="Chromosome 1"/>
</dbReference>
<dbReference type="Pfam" id="PF13499">
    <property type="entry name" value="EF-hand_7"/>
    <property type="match status" value="1"/>
</dbReference>
<gene>
    <name evidence="6" type="ORF">SI8410_01001453</name>
</gene>
<evidence type="ECO:0000313" key="6">
    <source>
        <dbReference type="EMBL" id="CAA7389405.1"/>
    </source>
</evidence>
<keyword evidence="3" id="KW-0106">Calcium</keyword>
<evidence type="ECO:0000256" key="4">
    <source>
        <dbReference type="SAM" id="MobiDB-lite"/>
    </source>
</evidence>